<protein>
    <submittedName>
        <fullName evidence="1">Uncharacterized protein</fullName>
    </submittedName>
</protein>
<keyword evidence="2" id="KW-1185">Reference proteome</keyword>
<dbReference type="EMBL" id="JADEXP010000389">
    <property type="protein sequence ID" value="MBE9070198.1"/>
    <property type="molecule type" value="Genomic_DNA"/>
</dbReference>
<dbReference type="AlphaFoldDB" id="A0A928ZZC2"/>
<sequence>MQLDTKNNCSLNKDSLDYYDVKPEGPLQPIKPPEMPVTKVVFDESHGSLLGTSQSSENQKSAYLKTIQTLLRENKIITSSKKQDINCYPAPLLEESDNTSNRQSWSELLLDSENAPDILVLAAPTEPFKLREIGILVKFVEEGGSLLITVSRTSLDKYSRNNDDTIEQLMARFGLRFRYLLGPSSNEIVDFQPHYLSSEINSCFFQIRLI</sequence>
<accession>A0A928ZZC2</accession>
<gene>
    <name evidence="1" type="ORF">IQ260_26510</name>
</gene>
<comment type="caution">
    <text evidence="1">The sequence shown here is derived from an EMBL/GenBank/DDBJ whole genome shotgun (WGS) entry which is preliminary data.</text>
</comment>
<evidence type="ECO:0000313" key="1">
    <source>
        <dbReference type="EMBL" id="MBE9070198.1"/>
    </source>
</evidence>
<proteinExistence type="predicted"/>
<dbReference type="RefSeq" id="WP_193996079.1">
    <property type="nucleotide sequence ID" value="NZ_JADEXP010000389.1"/>
</dbReference>
<reference evidence="1" key="1">
    <citation type="submission" date="2020-10" db="EMBL/GenBank/DDBJ databases">
        <authorList>
            <person name="Castelo-Branco R."/>
            <person name="Eusebio N."/>
            <person name="Adriana R."/>
            <person name="Vieira A."/>
            <person name="Brugerolle De Fraissinette N."/>
            <person name="Rezende De Castro R."/>
            <person name="Schneider M.P."/>
            <person name="Vasconcelos V."/>
            <person name="Leao P.N."/>
        </authorList>
    </citation>
    <scope>NUCLEOTIDE SEQUENCE</scope>
    <source>
        <strain evidence="1">LEGE 11479</strain>
    </source>
</reference>
<dbReference type="Proteomes" id="UP000615026">
    <property type="component" value="Unassembled WGS sequence"/>
</dbReference>
<name>A0A928ZZC2_LEPEC</name>
<organism evidence="1 2">
    <name type="scientific">Leptolyngbya cf. ectocarpi LEGE 11479</name>
    <dbReference type="NCBI Taxonomy" id="1828722"/>
    <lineage>
        <taxon>Bacteria</taxon>
        <taxon>Bacillati</taxon>
        <taxon>Cyanobacteriota</taxon>
        <taxon>Cyanophyceae</taxon>
        <taxon>Leptolyngbyales</taxon>
        <taxon>Leptolyngbyaceae</taxon>
        <taxon>Leptolyngbya group</taxon>
        <taxon>Leptolyngbya</taxon>
    </lineage>
</organism>
<evidence type="ECO:0000313" key="2">
    <source>
        <dbReference type="Proteomes" id="UP000615026"/>
    </source>
</evidence>